<reference evidence="5 7" key="2">
    <citation type="submission" date="2019-03" db="EMBL/GenBank/DDBJ databases">
        <title>Genomic Encyclopedia of Archaeal and Bacterial Type Strains, Phase II (KMG-II): from individual species to whole genera.</title>
        <authorList>
            <person name="Goeker M."/>
        </authorList>
    </citation>
    <scope>NUCLEOTIDE SEQUENCE [LARGE SCALE GENOMIC DNA]</scope>
    <source>
        <strain evidence="5 7">DSM 15594</strain>
    </source>
</reference>
<proteinExistence type="inferred from homology"/>
<dbReference type="PANTHER" id="PTHR43673:SF12">
    <property type="entry name" value="PROTEIN DRGA"/>
    <property type="match status" value="1"/>
</dbReference>
<sequence length="200" mass="22336">MHTLDAIMSRRAIRQYDASFRMPAADVERLFQHLLQAPTSFNLQHCRFVQVDDPQLRAALRAAAWDQPQITDASLLLVLCADTQAWQNDPGHCWRDAPADTRDLMLSMIHGFYAGKPQLQRDEAIRSVGIAAQTAMLAASAMGYDSCPMIGFDAERVAELIQLPEDHLVGMVLTIGKGNKDAHPRPGQRSLDTVRILNRF</sequence>
<organism evidence="4 6">
    <name type="scientific">Oceanimonas baumannii</name>
    <dbReference type="NCBI Taxonomy" id="129578"/>
    <lineage>
        <taxon>Bacteria</taxon>
        <taxon>Pseudomonadati</taxon>
        <taxon>Pseudomonadota</taxon>
        <taxon>Gammaproteobacteria</taxon>
        <taxon>Aeromonadales</taxon>
        <taxon>Aeromonadaceae</taxon>
        <taxon>Oceanimonas</taxon>
    </lineage>
</organism>
<dbReference type="InterPro" id="IPR000415">
    <property type="entry name" value="Nitroreductase-like"/>
</dbReference>
<evidence type="ECO:0000313" key="5">
    <source>
        <dbReference type="EMBL" id="TDW58498.1"/>
    </source>
</evidence>
<dbReference type="SUPFAM" id="SSF55469">
    <property type="entry name" value="FMN-dependent nitroreductase-like"/>
    <property type="match status" value="1"/>
</dbReference>
<comment type="caution">
    <text evidence="4">The sequence shown here is derived from an EMBL/GenBank/DDBJ whole genome shotgun (WGS) entry which is preliminary data.</text>
</comment>
<dbReference type="EMBL" id="SODO01000008">
    <property type="protein sequence ID" value="TDW58498.1"/>
    <property type="molecule type" value="Genomic_DNA"/>
</dbReference>
<dbReference type="InterPro" id="IPR029479">
    <property type="entry name" value="Nitroreductase"/>
</dbReference>
<keyword evidence="2" id="KW-0560">Oxidoreductase</keyword>
<keyword evidence="7" id="KW-1185">Reference proteome</keyword>
<evidence type="ECO:0000259" key="3">
    <source>
        <dbReference type="Pfam" id="PF00881"/>
    </source>
</evidence>
<dbReference type="RefSeq" id="WP_094278908.1">
    <property type="nucleotide sequence ID" value="NZ_NQJF01000010.1"/>
</dbReference>
<evidence type="ECO:0000256" key="2">
    <source>
        <dbReference type="ARBA" id="ARBA00023002"/>
    </source>
</evidence>
<dbReference type="EMBL" id="NQJF01000010">
    <property type="protein sequence ID" value="OYD23352.1"/>
    <property type="molecule type" value="Genomic_DNA"/>
</dbReference>
<evidence type="ECO:0000256" key="1">
    <source>
        <dbReference type="ARBA" id="ARBA00007118"/>
    </source>
</evidence>
<feature type="domain" description="Nitroreductase" evidence="3">
    <location>
        <begin position="7"/>
        <end position="177"/>
    </location>
</feature>
<evidence type="ECO:0000313" key="6">
    <source>
        <dbReference type="Proteomes" id="UP000243640"/>
    </source>
</evidence>
<dbReference type="GO" id="GO:0016491">
    <property type="term" value="F:oxidoreductase activity"/>
    <property type="evidence" value="ECO:0007669"/>
    <property type="project" value="UniProtKB-KW"/>
</dbReference>
<dbReference type="Pfam" id="PF00881">
    <property type="entry name" value="Nitroreductase"/>
    <property type="match status" value="1"/>
</dbReference>
<dbReference type="OrthoDB" id="9809288at2"/>
<protein>
    <submittedName>
        <fullName evidence="4 5">Nitroreductase</fullName>
    </submittedName>
</protein>
<dbReference type="CDD" id="cd02137">
    <property type="entry name" value="MhqN-like"/>
    <property type="match status" value="1"/>
</dbReference>
<dbReference type="Gene3D" id="3.40.109.10">
    <property type="entry name" value="NADH Oxidase"/>
    <property type="match status" value="1"/>
</dbReference>
<dbReference type="PANTHER" id="PTHR43673">
    <property type="entry name" value="NAD(P)H NITROREDUCTASE YDGI-RELATED"/>
    <property type="match status" value="1"/>
</dbReference>
<comment type="similarity">
    <text evidence="1">Belongs to the nitroreductase family.</text>
</comment>
<dbReference type="AlphaFoldDB" id="A0A235CFL7"/>
<evidence type="ECO:0000313" key="4">
    <source>
        <dbReference type="EMBL" id="OYD23352.1"/>
    </source>
</evidence>
<gene>
    <name evidence="4" type="ORF">B6S09_12900</name>
    <name evidence="5" type="ORF">LY04_02275</name>
</gene>
<reference evidence="4 6" key="1">
    <citation type="submission" date="2017-08" db="EMBL/GenBank/DDBJ databases">
        <title>Draft Genome Sequence of the Marine Bacterium Oceanimonas baumannii ATCC 700832.</title>
        <authorList>
            <person name="Mcclelland W.D."/>
            <person name="Brennan M.A."/>
            <person name="Trachtenberg A.M."/>
            <person name="Maclea K.S."/>
        </authorList>
    </citation>
    <scope>NUCLEOTIDE SEQUENCE [LARGE SCALE GENOMIC DNA]</scope>
    <source>
        <strain evidence="4 6">ATCC 700832</strain>
    </source>
</reference>
<accession>A0A235CFL7</accession>
<dbReference type="Proteomes" id="UP000295058">
    <property type="component" value="Unassembled WGS sequence"/>
</dbReference>
<dbReference type="Proteomes" id="UP000243640">
    <property type="component" value="Unassembled WGS sequence"/>
</dbReference>
<evidence type="ECO:0000313" key="7">
    <source>
        <dbReference type="Proteomes" id="UP000295058"/>
    </source>
</evidence>
<name>A0A235CFL7_9GAMM</name>